<feature type="compositionally biased region" description="Basic residues" evidence="1">
    <location>
        <begin position="221"/>
        <end position="230"/>
    </location>
</feature>
<reference evidence="3 4" key="1">
    <citation type="journal article" date="2013" name="Stand. Genomic Sci.">
        <title>Genomic Encyclopedia of Type Strains, Phase I: The one thousand microbial genomes (KMG-I) project.</title>
        <authorList>
            <person name="Kyrpides N.C."/>
            <person name="Woyke T."/>
            <person name="Eisen J.A."/>
            <person name="Garrity G."/>
            <person name="Lilburn T.G."/>
            <person name="Beck B.J."/>
            <person name="Whitman W.B."/>
            <person name="Hugenholtz P."/>
            <person name="Klenk H.P."/>
        </authorList>
    </citation>
    <scope>NUCLEOTIDE SEQUENCE [LARGE SCALE GENOMIC DNA]</scope>
    <source>
        <strain evidence="3 4">DSM 45044</strain>
    </source>
</reference>
<keyword evidence="4" id="KW-1185">Reference proteome</keyword>
<name>A0A562UQJ5_9ACTN</name>
<proteinExistence type="predicted"/>
<evidence type="ECO:0000256" key="2">
    <source>
        <dbReference type="SAM" id="Phobius"/>
    </source>
</evidence>
<gene>
    <name evidence="3" type="ORF">LX16_4659</name>
</gene>
<dbReference type="InterPro" id="IPR025445">
    <property type="entry name" value="DUF4191"/>
</dbReference>
<evidence type="ECO:0000313" key="4">
    <source>
        <dbReference type="Proteomes" id="UP000321617"/>
    </source>
</evidence>
<accession>A0A562UQJ5</accession>
<feature type="transmembrane region" description="Helical" evidence="2">
    <location>
        <begin position="30"/>
        <end position="51"/>
    </location>
</feature>
<sequence>MAREQQQDGFGARLKQIGLAFSFTAKRDKLFLPLVILAGLLPILLVVAYVFLLDGSWLFLIGGVFLSLLAMLIVLNMRTSKVVMDQSVGQPGAAYAIVDTMRGWFVTPGVAVSTQQDMIHRAVGKPGVVLLAEGGSPRMRNLVNQEKKKLARVVGSTPVYDFNVGEEEGQLSIRQLRKTLNKLPRNINAKQANDLNRRLAALRNTAPMPKGPVPKNMKPPKGARKAMRGR</sequence>
<protein>
    <submittedName>
        <fullName evidence="3">Uncharacterized protein DUF4191</fullName>
    </submittedName>
</protein>
<dbReference type="RefSeq" id="WP_147143158.1">
    <property type="nucleotide sequence ID" value="NZ_BAABIJ010000005.1"/>
</dbReference>
<feature type="region of interest" description="Disordered" evidence="1">
    <location>
        <begin position="203"/>
        <end position="230"/>
    </location>
</feature>
<dbReference type="Pfam" id="PF13829">
    <property type="entry name" value="DUF4191"/>
    <property type="match status" value="1"/>
</dbReference>
<evidence type="ECO:0000256" key="1">
    <source>
        <dbReference type="SAM" id="MobiDB-lite"/>
    </source>
</evidence>
<dbReference type="AlphaFoldDB" id="A0A562UQJ5"/>
<dbReference type="OrthoDB" id="8479889at2"/>
<evidence type="ECO:0000313" key="3">
    <source>
        <dbReference type="EMBL" id="TWJ07878.1"/>
    </source>
</evidence>
<comment type="caution">
    <text evidence="3">The sequence shown here is derived from an EMBL/GenBank/DDBJ whole genome shotgun (WGS) entry which is preliminary data.</text>
</comment>
<keyword evidence="2" id="KW-0472">Membrane</keyword>
<organism evidence="3 4">
    <name type="scientific">Stackebrandtia albiflava</name>
    <dbReference type="NCBI Taxonomy" id="406432"/>
    <lineage>
        <taxon>Bacteria</taxon>
        <taxon>Bacillati</taxon>
        <taxon>Actinomycetota</taxon>
        <taxon>Actinomycetes</taxon>
        <taxon>Glycomycetales</taxon>
        <taxon>Glycomycetaceae</taxon>
        <taxon>Stackebrandtia</taxon>
    </lineage>
</organism>
<keyword evidence="2" id="KW-1133">Transmembrane helix</keyword>
<dbReference type="Proteomes" id="UP000321617">
    <property type="component" value="Unassembled WGS sequence"/>
</dbReference>
<keyword evidence="2" id="KW-0812">Transmembrane</keyword>
<dbReference type="EMBL" id="VLLL01000009">
    <property type="protein sequence ID" value="TWJ07878.1"/>
    <property type="molecule type" value="Genomic_DNA"/>
</dbReference>
<feature type="transmembrane region" description="Helical" evidence="2">
    <location>
        <begin position="57"/>
        <end position="75"/>
    </location>
</feature>